<dbReference type="InterPro" id="IPR015500">
    <property type="entry name" value="Peptidase_S8_subtilisin-rel"/>
</dbReference>
<feature type="active site" description="Charge relay system" evidence="5">
    <location>
        <position position="102"/>
    </location>
</feature>
<evidence type="ECO:0000313" key="9">
    <source>
        <dbReference type="EMBL" id="WCZ38067.1"/>
    </source>
</evidence>
<dbReference type="InterPro" id="IPR023827">
    <property type="entry name" value="Peptidase_S8_Asp-AS"/>
</dbReference>
<dbReference type="SUPFAM" id="SSF52743">
    <property type="entry name" value="Subtilisin-like"/>
    <property type="match status" value="1"/>
</dbReference>
<evidence type="ECO:0000256" key="5">
    <source>
        <dbReference type="PROSITE-ProRule" id="PRU01240"/>
    </source>
</evidence>
<dbReference type="InterPro" id="IPR036852">
    <property type="entry name" value="Peptidase_S8/S53_dom_sf"/>
</dbReference>
<dbReference type="CDD" id="cd00306">
    <property type="entry name" value="Peptidases_S8_S53"/>
    <property type="match status" value="1"/>
</dbReference>
<reference evidence="9 10" key="1">
    <citation type="submission" date="2020-10" db="EMBL/GenBank/DDBJ databases">
        <title>Complete genome sequence of Corynebacterium jeddahense DSM 45997, type strain of Corynebacterium jeddahense.</title>
        <authorList>
            <person name="Busche T."/>
            <person name="Kalinowski J."/>
            <person name="Ruckert C."/>
        </authorList>
    </citation>
    <scope>NUCLEOTIDE SEQUENCE [LARGE SCALE GENOMIC DNA]</scope>
    <source>
        <strain evidence="9 10">DSM 45997</strain>
    </source>
</reference>
<dbReference type="GO" id="GO:0004252">
    <property type="term" value="F:serine-type endopeptidase activity"/>
    <property type="evidence" value="ECO:0007669"/>
    <property type="project" value="UniProtKB-EC"/>
</dbReference>
<dbReference type="InterPro" id="IPR050131">
    <property type="entry name" value="Peptidase_S8_subtilisin-like"/>
</dbReference>
<feature type="active site" description="Charge relay system" evidence="5">
    <location>
        <position position="275"/>
    </location>
</feature>
<dbReference type="PROSITE" id="PS00136">
    <property type="entry name" value="SUBTILASE_ASP"/>
    <property type="match status" value="1"/>
</dbReference>
<sequence>MRRRAAAGCALALALAAPPAGAQEAGPGAAPDAAPDVACVVPAQTAAPGTPANLRELRRFATGAGVRVAVIDTGVAPHPELARLTPGAHFVGADSLTDCDGHGTVVAGIIAGRTLGIAPGAEIISVRQTSSHYRGADAGNLQTLADAINAALDAGARVLNLSVVSCVDPRIAPRIDASGLTTALRRAEAEGAVVVAAAGNAGPDCAPDSAVFPAQFPTVLAVAARDGDHALAPYSLPADLSAPGAVPAALSPSGAGWSSGTLTAQGGVAPYAGTSFAAPVVSGSVALLMSRYPGISPAHVRALVAAAAAPGGGAVDPLAVLTQLAPDPVAAGATLTVTPADEVVSRAPARLGAAAAALAAAALACTVAAASTSRSARPRG</sequence>
<evidence type="ECO:0000313" key="10">
    <source>
        <dbReference type="Proteomes" id="UP001218071"/>
    </source>
</evidence>
<keyword evidence="10" id="KW-1185">Reference proteome</keyword>
<evidence type="ECO:0000256" key="4">
    <source>
        <dbReference type="ARBA" id="ARBA00022825"/>
    </source>
</evidence>
<comment type="similarity">
    <text evidence="1 5 6">Belongs to the peptidase S8 family.</text>
</comment>
<keyword evidence="3 5" id="KW-0378">Hydrolase</keyword>
<dbReference type="Pfam" id="PF00082">
    <property type="entry name" value="Peptidase_S8"/>
    <property type="match status" value="1"/>
</dbReference>
<evidence type="ECO:0000259" key="8">
    <source>
        <dbReference type="Pfam" id="PF00082"/>
    </source>
</evidence>
<gene>
    <name evidence="9" type="primary">apr</name>
    <name evidence="9" type="ORF">CJEDD_02220</name>
</gene>
<dbReference type="PROSITE" id="PS00137">
    <property type="entry name" value="SUBTILASE_HIS"/>
    <property type="match status" value="1"/>
</dbReference>
<keyword evidence="2 5" id="KW-0645">Protease</keyword>
<dbReference type="EC" id="3.4.21.62" evidence="9"/>
<organism evidence="9 10">
    <name type="scientific">Corynebacterium jeddahense</name>
    <dbReference type="NCBI Taxonomy" id="1414719"/>
    <lineage>
        <taxon>Bacteria</taxon>
        <taxon>Bacillati</taxon>
        <taxon>Actinomycetota</taxon>
        <taxon>Actinomycetes</taxon>
        <taxon>Mycobacteriales</taxon>
        <taxon>Corynebacteriaceae</taxon>
        <taxon>Corynebacterium</taxon>
    </lineage>
</organism>
<feature type="chain" id="PRO_5046172973" evidence="7">
    <location>
        <begin position="23"/>
        <end position="380"/>
    </location>
</feature>
<evidence type="ECO:0000256" key="7">
    <source>
        <dbReference type="SAM" id="SignalP"/>
    </source>
</evidence>
<dbReference type="InterPro" id="IPR000209">
    <property type="entry name" value="Peptidase_S8/S53_dom"/>
</dbReference>
<feature type="signal peptide" evidence="7">
    <location>
        <begin position="1"/>
        <end position="22"/>
    </location>
</feature>
<dbReference type="PANTHER" id="PTHR43806:SF11">
    <property type="entry name" value="CEREVISIN-RELATED"/>
    <property type="match status" value="1"/>
</dbReference>
<dbReference type="PANTHER" id="PTHR43806">
    <property type="entry name" value="PEPTIDASE S8"/>
    <property type="match status" value="1"/>
</dbReference>
<keyword evidence="7" id="KW-0732">Signal</keyword>
<feature type="active site" description="Charge relay system" evidence="5">
    <location>
        <position position="72"/>
    </location>
</feature>
<accession>A0ABY7UHW6</accession>
<dbReference type="InterPro" id="IPR023828">
    <property type="entry name" value="Peptidase_S8_Ser-AS"/>
</dbReference>
<proteinExistence type="inferred from homology"/>
<dbReference type="InterPro" id="IPR022398">
    <property type="entry name" value="Peptidase_S8_His-AS"/>
</dbReference>
<dbReference type="EMBL" id="CP063194">
    <property type="protein sequence ID" value="WCZ38067.1"/>
    <property type="molecule type" value="Genomic_DNA"/>
</dbReference>
<feature type="domain" description="Peptidase S8/S53" evidence="8">
    <location>
        <begin position="63"/>
        <end position="309"/>
    </location>
</feature>
<keyword evidence="4 5" id="KW-0720">Serine protease</keyword>
<dbReference type="PROSITE" id="PS00138">
    <property type="entry name" value="SUBTILASE_SER"/>
    <property type="match status" value="1"/>
</dbReference>
<evidence type="ECO:0000256" key="6">
    <source>
        <dbReference type="RuleBase" id="RU003355"/>
    </source>
</evidence>
<protein>
    <submittedName>
        <fullName evidence="9">Subtilisin DY</fullName>
        <ecNumber evidence="9">3.4.21.62</ecNumber>
    </submittedName>
</protein>
<dbReference type="PRINTS" id="PR00723">
    <property type="entry name" value="SUBTILISIN"/>
</dbReference>
<dbReference type="Proteomes" id="UP001218071">
    <property type="component" value="Chromosome"/>
</dbReference>
<evidence type="ECO:0000256" key="1">
    <source>
        <dbReference type="ARBA" id="ARBA00011073"/>
    </source>
</evidence>
<evidence type="ECO:0000256" key="3">
    <source>
        <dbReference type="ARBA" id="ARBA00022801"/>
    </source>
</evidence>
<name>A0ABY7UHW6_9CORY</name>
<dbReference type="PROSITE" id="PS51892">
    <property type="entry name" value="SUBTILASE"/>
    <property type="match status" value="1"/>
</dbReference>
<dbReference type="Gene3D" id="3.40.50.200">
    <property type="entry name" value="Peptidase S8/S53 domain"/>
    <property type="match status" value="1"/>
</dbReference>
<dbReference type="RefSeq" id="WP_052333711.1">
    <property type="nucleotide sequence ID" value="NZ_CBYN010000010.1"/>
</dbReference>
<evidence type="ECO:0000256" key="2">
    <source>
        <dbReference type="ARBA" id="ARBA00022670"/>
    </source>
</evidence>